<dbReference type="InParanoid" id="A0A6P8IFR5"/>
<dbReference type="InterPro" id="IPR011008">
    <property type="entry name" value="Dimeric_a/b-barrel"/>
</dbReference>
<gene>
    <name evidence="4" type="primary">LOC116300741</name>
</gene>
<dbReference type="RefSeq" id="XP_031565523.1">
    <property type="nucleotide sequence ID" value="XM_031709663.1"/>
</dbReference>
<dbReference type="PANTHER" id="PTHR21017:SF19">
    <property type="entry name" value="PROTEIN NIPSNAP HOMOLOG 3B"/>
    <property type="match status" value="1"/>
</dbReference>
<keyword evidence="3" id="KW-1185">Reference proteome</keyword>
<organism evidence="3 4">
    <name type="scientific">Actinia tenebrosa</name>
    <name type="common">Australian red waratah sea anemone</name>
    <dbReference type="NCBI Taxonomy" id="6105"/>
    <lineage>
        <taxon>Eukaryota</taxon>
        <taxon>Metazoa</taxon>
        <taxon>Cnidaria</taxon>
        <taxon>Anthozoa</taxon>
        <taxon>Hexacorallia</taxon>
        <taxon>Actiniaria</taxon>
        <taxon>Actiniidae</taxon>
        <taxon>Actinia</taxon>
    </lineage>
</organism>
<comment type="similarity">
    <text evidence="1">Belongs to the NipSnap family.</text>
</comment>
<dbReference type="PANTHER" id="PTHR21017">
    <property type="entry name" value="NIPSNAP-RELATED"/>
    <property type="match status" value="1"/>
</dbReference>
<evidence type="ECO:0000313" key="4">
    <source>
        <dbReference type="RefSeq" id="XP_031565523.1"/>
    </source>
</evidence>
<protein>
    <submittedName>
        <fullName evidence="4">Protein NipSnap homolog 3A-like</fullName>
    </submittedName>
</protein>
<dbReference type="KEGG" id="aten:116300741"/>
<evidence type="ECO:0000313" key="3">
    <source>
        <dbReference type="Proteomes" id="UP000515163"/>
    </source>
</evidence>
<accession>A0A6P8IFR5</accession>
<name>A0A6P8IFR5_ACTTE</name>
<feature type="domain" description="NIPSNAP" evidence="2">
    <location>
        <begin position="34"/>
        <end position="131"/>
    </location>
</feature>
<dbReference type="InterPro" id="IPR012577">
    <property type="entry name" value="NIPSNAP"/>
</dbReference>
<sequence>MAIMLRNCLQPYQIFRGLRAFSCSSQHTNSDKLYEMRSYVIKPKHFIDCMRLTYECIGLRTNHSKLCGFWAVELGGTLSQTIHIWEYDSYSQRTEVRKALSQDKKWQNEFVVHFMPMVLKQENVIMKAAPWYEMQKYLSTGGVYELVSCTFLPGKREQLEHRWMQGIKAHSKYSAPVGIWFNEIGPTNQVHTLMSYKNGDEREKVIKAASEDEEWAETVRDCNSFLTASETKILIPTQFSPWK</sequence>
<reference evidence="4" key="1">
    <citation type="submission" date="2025-08" db="UniProtKB">
        <authorList>
            <consortium name="RefSeq"/>
        </authorList>
    </citation>
    <scope>IDENTIFICATION</scope>
    <source>
        <tissue evidence="4">Tentacle</tissue>
    </source>
</reference>
<dbReference type="GeneID" id="116300741"/>
<evidence type="ECO:0000259" key="2">
    <source>
        <dbReference type="Pfam" id="PF07978"/>
    </source>
</evidence>
<dbReference type="AlphaFoldDB" id="A0A6P8IFR5"/>
<dbReference type="Proteomes" id="UP000515163">
    <property type="component" value="Unplaced"/>
</dbReference>
<dbReference type="GO" id="GO:0000423">
    <property type="term" value="P:mitophagy"/>
    <property type="evidence" value="ECO:0007669"/>
    <property type="project" value="UniProtKB-ARBA"/>
</dbReference>
<dbReference type="Gene3D" id="3.30.70.100">
    <property type="match status" value="2"/>
</dbReference>
<dbReference type="FunCoup" id="A0A6P8IFR5">
    <property type="interactions" value="1148"/>
</dbReference>
<evidence type="ECO:0000256" key="1">
    <source>
        <dbReference type="ARBA" id="ARBA00005291"/>
    </source>
</evidence>
<proteinExistence type="inferred from homology"/>
<dbReference type="OrthoDB" id="10262843at2759"/>
<feature type="domain" description="NIPSNAP" evidence="2">
    <location>
        <begin position="144"/>
        <end position="241"/>
    </location>
</feature>
<dbReference type="InterPro" id="IPR051557">
    <property type="entry name" value="NipSnap_domain"/>
</dbReference>
<dbReference type="GO" id="GO:0005739">
    <property type="term" value="C:mitochondrion"/>
    <property type="evidence" value="ECO:0007669"/>
    <property type="project" value="TreeGrafter"/>
</dbReference>
<dbReference type="SUPFAM" id="SSF54909">
    <property type="entry name" value="Dimeric alpha+beta barrel"/>
    <property type="match status" value="2"/>
</dbReference>
<dbReference type="Pfam" id="PF07978">
    <property type="entry name" value="NIPSNAP"/>
    <property type="match status" value="2"/>
</dbReference>